<organism evidence="2 3">
    <name type="scientific">Sphingosinicella xenopeptidilytica</name>
    <dbReference type="NCBI Taxonomy" id="364098"/>
    <lineage>
        <taxon>Bacteria</taxon>
        <taxon>Pseudomonadati</taxon>
        <taxon>Pseudomonadota</taxon>
        <taxon>Alphaproteobacteria</taxon>
        <taxon>Sphingomonadales</taxon>
        <taxon>Sphingosinicellaceae</taxon>
        <taxon>Sphingosinicella</taxon>
    </lineage>
</organism>
<dbReference type="EMBL" id="JBHTIK010000002">
    <property type="protein sequence ID" value="MFD0847309.1"/>
    <property type="molecule type" value="Genomic_DNA"/>
</dbReference>
<gene>
    <name evidence="2" type="ORF">ACFQ00_03155</name>
</gene>
<feature type="domain" description="FecR protein" evidence="1">
    <location>
        <begin position="109"/>
        <end position="200"/>
    </location>
</feature>
<dbReference type="PIRSF" id="PIRSF018266">
    <property type="entry name" value="FecR"/>
    <property type="match status" value="1"/>
</dbReference>
<evidence type="ECO:0000259" key="1">
    <source>
        <dbReference type="Pfam" id="PF04773"/>
    </source>
</evidence>
<evidence type="ECO:0000313" key="2">
    <source>
        <dbReference type="EMBL" id="MFD0847309.1"/>
    </source>
</evidence>
<dbReference type="InterPro" id="IPR006860">
    <property type="entry name" value="FecR"/>
</dbReference>
<dbReference type="Proteomes" id="UP001597124">
    <property type="component" value="Unassembled WGS sequence"/>
</dbReference>
<name>A0ABW3C118_SPHXN</name>
<accession>A0ABW3C118</accession>
<dbReference type="InterPro" id="IPR012373">
    <property type="entry name" value="Ferrdict_sens_TM"/>
</dbReference>
<dbReference type="Pfam" id="PF04773">
    <property type="entry name" value="FecR"/>
    <property type="match status" value="1"/>
</dbReference>
<protein>
    <submittedName>
        <fullName evidence="2">FecR family protein</fullName>
    </submittedName>
</protein>
<proteinExistence type="predicted"/>
<keyword evidence="3" id="KW-1185">Reference proteome</keyword>
<dbReference type="Gene3D" id="3.55.50.30">
    <property type="match status" value="1"/>
</dbReference>
<comment type="caution">
    <text evidence="2">The sequence shown here is derived from an EMBL/GenBank/DDBJ whole genome shotgun (WGS) entry which is preliminary data.</text>
</comment>
<dbReference type="PANTHER" id="PTHR30273:SF2">
    <property type="entry name" value="PROTEIN FECR"/>
    <property type="match status" value="1"/>
</dbReference>
<dbReference type="PANTHER" id="PTHR30273">
    <property type="entry name" value="PERIPLASMIC SIGNAL SENSOR AND SIGMA FACTOR ACTIVATOR FECR-RELATED"/>
    <property type="match status" value="1"/>
</dbReference>
<dbReference type="RefSeq" id="WP_381486093.1">
    <property type="nucleotide sequence ID" value="NZ_JBHTIK010000002.1"/>
</dbReference>
<dbReference type="Gene3D" id="2.60.120.1440">
    <property type="match status" value="1"/>
</dbReference>
<evidence type="ECO:0000313" key="3">
    <source>
        <dbReference type="Proteomes" id="UP001597124"/>
    </source>
</evidence>
<reference evidence="3" key="1">
    <citation type="journal article" date="2019" name="Int. J. Syst. Evol. Microbiol.">
        <title>The Global Catalogue of Microorganisms (GCM) 10K type strain sequencing project: providing services to taxonomists for standard genome sequencing and annotation.</title>
        <authorList>
            <consortium name="The Broad Institute Genomics Platform"/>
            <consortium name="The Broad Institute Genome Sequencing Center for Infectious Disease"/>
            <person name="Wu L."/>
            <person name="Ma J."/>
        </authorList>
    </citation>
    <scope>NUCLEOTIDE SEQUENCE [LARGE SCALE GENOMIC DNA]</scope>
    <source>
        <strain evidence="3">CCUG 52537</strain>
    </source>
</reference>
<sequence>MNDWQQIEQDAAEWLTRRDGDSWSDEDAAALDSWLDDPANRVSFLRLESVWQRLDRAAALRSPDFDATAHERRGILKRWLPLAMAASFAGAIGLYTFHDLRTPQAPTAYATAIGEIRNVKLADGSSVDLGTATRLRADVTDDKRVLWLDEGEAFFAVAHDASRPFVIHAGKQQVTVLGTRFSMRREQHELRVSVLEGRVRLGPDGGRNNAVELGAGGVAIATDTSTLVGYRPVSSIEDSLGWRNSTLVFEQSPLEDVVREFNRYNRRKLVIVDDSVKTMHIGGRFAANDVEQFARLLENGFSLKVEYRDNEIRIGRPAL</sequence>